<dbReference type="HOGENOM" id="CLU_3031531_0_0_6"/>
<proteinExistence type="predicted"/>
<evidence type="ECO:0000313" key="2">
    <source>
        <dbReference type="EMBL" id="AAF83876.1"/>
    </source>
</evidence>
<gene>
    <name evidence="2" type="ordered locus">XF_1066</name>
</gene>
<dbReference type="STRING" id="160492.XF_1066"/>
<accession>Q9PEG2</accession>
<evidence type="ECO:0000256" key="1">
    <source>
        <dbReference type="SAM" id="MobiDB-lite"/>
    </source>
</evidence>
<evidence type="ECO:0000313" key="3">
    <source>
        <dbReference type="Proteomes" id="UP000000812"/>
    </source>
</evidence>
<reference evidence="2 3" key="1">
    <citation type="journal article" date="2000" name="Nature">
        <title>The genome sequence of the plant pathogen Xylella fastidiosa.</title>
        <authorList>
            <person name="Simpson A.J."/>
            <person name="Reinach F.C."/>
            <person name="Arruda P."/>
            <person name="Abreu F.A."/>
            <person name="Acencio M."/>
            <person name="Alvarenga R."/>
            <person name="Alves L.M."/>
            <person name="Araya J.E."/>
            <person name="Baia G.S."/>
            <person name="Baptista C.S."/>
            <person name="Barros M.H."/>
            <person name="Bonaccorsi E.D."/>
            <person name="Bordin S."/>
            <person name="Bove J.M."/>
            <person name="Briones M.R."/>
            <person name="Bueno M.R."/>
            <person name="Camargo A.A."/>
            <person name="Camargo L.E."/>
            <person name="Carraro D.M."/>
            <person name="Carrer H."/>
            <person name="Colauto N.B."/>
            <person name="Colombo C."/>
            <person name="Costa F.F."/>
            <person name="Costa M.C."/>
            <person name="Costa-Neto C.M."/>
            <person name="Coutinho L.L."/>
            <person name="Cristofani M."/>
            <person name="Dias-Neto E."/>
            <person name="Docena C."/>
            <person name="El-Dorry H."/>
            <person name="Facincani A.P."/>
            <person name="Ferreira A.J."/>
            <person name="Ferreira V.C."/>
            <person name="Ferro J.A."/>
            <person name="Fraga J.S."/>
            <person name="Franca S.C."/>
            <person name="Franco M.C."/>
            <person name="Frohme M."/>
            <person name="Furlan L.R."/>
            <person name="Garnier M."/>
            <person name="Goldman G.H."/>
            <person name="Goldman M.H."/>
            <person name="Gomes S.L."/>
            <person name="Gruber A."/>
            <person name="Ho P.L."/>
            <person name="Hoheisel J.D."/>
            <person name="Junqueira M.L."/>
            <person name="Kemper E.L."/>
            <person name="Kitajima J.P."/>
            <person name="Krieger J.E."/>
            <person name="Kuramae E.E."/>
            <person name="Laigret F."/>
            <person name="Lambais M.R."/>
            <person name="Leite L.C."/>
            <person name="Lemos E.G."/>
            <person name="Lemos M.V."/>
            <person name="Lopes S.A."/>
            <person name="Lopes C.R."/>
            <person name="Machado J.A."/>
            <person name="Machado M.A."/>
            <person name="Madeira A.M."/>
            <person name="Madeira H.M."/>
            <person name="Marino C.L."/>
            <person name="Marques M.V."/>
            <person name="Martins E.A."/>
            <person name="Martins E.M."/>
            <person name="Matsukuma A.Y."/>
            <person name="Menck C.F."/>
            <person name="Miracca E.C."/>
            <person name="Miyaki C.Y."/>
            <person name="Monteriro-Vitorello C.B."/>
            <person name="Moon D.H."/>
            <person name="Nagai M.A."/>
            <person name="Nascimento A.L."/>
            <person name="Netto L.E."/>
            <person name="Nhani A.Jr."/>
            <person name="Nobrega F.G."/>
            <person name="Nunes L.R."/>
            <person name="Oliveira M.A."/>
            <person name="de Oliveira M.C."/>
            <person name="de Oliveira R.C."/>
            <person name="Palmieri D.A."/>
            <person name="Paris A."/>
            <person name="Peixoto B.R."/>
            <person name="Pereira G.A."/>
            <person name="Pereira H.A.Jr."/>
            <person name="Pesquero J.B."/>
            <person name="Quaggio R.B."/>
            <person name="Roberto P.G."/>
            <person name="Rodrigues V."/>
            <person name="de M Rosa A.J."/>
            <person name="de Rosa V.E.Jr."/>
            <person name="de Sa R.G."/>
            <person name="Santelli R.V."/>
            <person name="Sawasaki H.E."/>
            <person name="da Silva A.C."/>
            <person name="da Silva A.M."/>
            <person name="da Silva F.R."/>
            <person name="da Silva W.A.Jr."/>
            <person name="da Silveira J.F."/>
            <person name="Silvestri M.L."/>
            <person name="Siqueira W.J."/>
            <person name="de Souza A.A."/>
            <person name="de Souza A.P."/>
            <person name="Terenzi M.F."/>
            <person name="Truffi D."/>
            <person name="Tsai S.M."/>
            <person name="Tsuhako M.H."/>
            <person name="Vallada H."/>
            <person name="Van Sluys M.A."/>
            <person name="Verjovski-Almeida S."/>
            <person name="Vettore A.L."/>
            <person name="Zago M.A."/>
            <person name="Zatz M."/>
            <person name="Meidanis J."/>
            <person name="Setubal J.C."/>
        </authorList>
    </citation>
    <scope>NUCLEOTIDE SEQUENCE [LARGE SCALE GENOMIC DNA]</scope>
    <source>
        <strain evidence="2 3">9a5c</strain>
    </source>
</reference>
<feature type="region of interest" description="Disordered" evidence="1">
    <location>
        <begin position="1"/>
        <end position="33"/>
    </location>
</feature>
<dbReference type="PIR" id="G82727">
    <property type="entry name" value="G82727"/>
</dbReference>
<dbReference type="AlphaFoldDB" id="Q9PEG2"/>
<dbReference type="KEGG" id="xfa:XF_1066"/>
<protein>
    <submittedName>
        <fullName evidence="2">Uncharacterized protein</fullName>
    </submittedName>
</protein>
<dbReference type="EMBL" id="AE003849">
    <property type="protein sequence ID" value="AAF83876.1"/>
    <property type="molecule type" value="Genomic_DNA"/>
</dbReference>
<feature type="compositionally biased region" description="Basic residues" evidence="1">
    <location>
        <begin position="1"/>
        <end position="15"/>
    </location>
</feature>
<sequence length="55" mass="6322">MPSMPRNHKRVRTITRSHPSSTNPALAHTPPSATIKRRINTCCSRKQKHPHTNQR</sequence>
<dbReference type="Proteomes" id="UP000000812">
    <property type="component" value="Chromosome"/>
</dbReference>
<name>Q9PEG2_XYLFA</name>
<organism evidence="2 3">
    <name type="scientific">Xylella fastidiosa (strain 9a5c)</name>
    <dbReference type="NCBI Taxonomy" id="160492"/>
    <lineage>
        <taxon>Bacteria</taxon>
        <taxon>Pseudomonadati</taxon>
        <taxon>Pseudomonadota</taxon>
        <taxon>Gammaproteobacteria</taxon>
        <taxon>Lysobacterales</taxon>
        <taxon>Lysobacteraceae</taxon>
        <taxon>Xylella</taxon>
    </lineage>
</organism>